<proteinExistence type="predicted"/>
<comment type="caution">
    <text evidence="1">The sequence shown here is derived from an EMBL/GenBank/DDBJ whole genome shotgun (WGS) entry which is preliminary data.</text>
</comment>
<accession>A0A8S9HBF7</accession>
<protein>
    <submittedName>
        <fullName evidence="1">Uncharacterized protein</fullName>
    </submittedName>
</protein>
<reference evidence="1" key="1">
    <citation type="submission" date="2019-12" db="EMBL/GenBank/DDBJ databases">
        <title>Genome sequencing and annotation of Brassica cretica.</title>
        <authorList>
            <person name="Studholme D.J."/>
            <person name="Sarris P.F."/>
        </authorList>
    </citation>
    <scope>NUCLEOTIDE SEQUENCE</scope>
    <source>
        <strain evidence="1">PFS-001/15</strain>
        <tissue evidence="1">Leaf</tissue>
    </source>
</reference>
<sequence length="58" mass="6481">MKNNTANVGGNEINEANYESQESVLIDTNLPFKNTRESMEEIKFLYEGAISEAKGVKN</sequence>
<organism evidence="1 2">
    <name type="scientific">Brassica cretica</name>
    <name type="common">Mustard</name>
    <dbReference type="NCBI Taxonomy" id="69181"/>
    <lineage>
        <taxon>Eukaryota</taxon>
        <taxon>Viridiplantae</taxon>
        <taxon>Streptophyta</taxon>
        <taxon>Embryophyta</taxon>
        <taxon>Tracheophyta</taxon>
        <taxon>Spermatophyta</taxon>
        <taxon>Magnoliopsida</taxon>
        <taxon>eudicotyledons</taxon>
        <taxon>Gunneridae</taxon>
        <taxon>Pentapetalae</taxon>
        <taxon>rosids</taxon>
        <taxon>malvids</taxon>
        <taxon>Brassicales</taxon>
        <taxon>Brassicaceae</taxon>
        <taxon>Brassiceae</taxon>
        <taxon>Brassica</taxon>
    </lineage>
</organism>
<gene>
    <name evidence="1" type="ORF">F2Q68_00033750</name>
</gene>
<dbReference type="Proteomes" id="UP000712281">
    <property type="component" value="Unassembled WGS sequence"/>
</dbReference>
<dbReference type="EMBL" id="QGKW02001988">
    <property type="protein sequence ID" value="KAF2554420.1"/>
    <property type="molecule type" value="Genomic_DNA"/>
</dbReference>
<evidence type="ECO:0000313" key="1">
    <source>
        <dbReference type="EMBL" id="KAF2554420.1"/>
    </source>
</evidence>
<evidence type="ECO:0000313" key="2">
    <source>
        <dbReference type="Proteomes" id="UP000712281"/>
    </source>
</evidence>
<dbReference type="AlphaFoldDB" id="A0A8S9HBF7"/>
<name>A0A8S9HBF7_BRACR</name>